<dbReference type="Gene3D" id="3.30.70.100">
    <property type="match status" value="1"/>
</dbReference>
<feature type="domain" description="Acylphosphatase-like" evidence="7">
    <location>
        <begin position="6"/>
        <end position="91"/>
    </location>
</feature>
<dbReference type="PANTHER" id="PTHR47268:SF4">
    <property type="entry name" value="ACYLPHOSPHATASE"/>
    <property type="match status" value="1"/>
</dbReference>
<dbReference type="NCBIfam" id="NF011000">
    <property type="entry name" value="PRK14426.1"/>
    <property type="match status" value="1"/>
</dbReference>
<accession>A0A3A5L8R9</accession>
<sequence>MTNPSCMRCFVAGKVQGVWYRASAKEEAFRLGITGWARNLKDGRVEIFACGDVDKLDLFYAWIKKGPRLARVEEHSREDLPWQDYQGFDSF</sequence>
<evidence type="ECO:0000256" key="6">
    <source>
        <dbReference type="RuleBase" id="RU004168"/>
    </source>
</evidence>
<reference evidence="10 13" key="2">
    <citation type="submission" date="2018-04" db="EMBL/GenBank/DDBJ databases">
        <title>Whole genome sequence comparison of clinical and drinking water Legionella pneumophila isolates.</title>
        <authorList>
            <person name="Garner E."/>
        </authorList>
    </citation>
    <scope>NUCLEOTIDE SEQUENCE [LARGE SCALE GENOMIC DNA]</scope>
    <source>
        <strain evidence="10 13">WH02</strain>
    </source>
</reference>
<dbReference type="Proteomes" id="UP000270757">
    <property type="component" value="Unassembled WGS sequence"/>
</dbReference>
<dbReference type="RefSeq" id="WP_108294071.1">
    <property type="nucleotide sequence ID" value="NZ_CAAAIR010000008.1"/>
</dbReference>
<reference evidence="8 11" key="1">
    <citation type="submission" date="2018-04" db="EMBL/GenBank/DDBJ databases">
        <title>Whole genome sequence comparison of clinical and drinking water Legionella pneumophila isolates associated with the Flint Water Crisis.</title>
        <authorList>
            <person name="Garner E."/>
            <person name="Brown C."/>
            <person name="Schwake O."/>
            <person name="Coil D."/>
            <person name="Jospin G."/>
            <person name="Eisen J."/>
            <person name="Edwards M."/>
            <person name="Pruden A."/>
        </authorList>
    </citation>
    <scope>NUCLEOTIDE SEQUENCE [LARGE SCALE GENOMIC DNA]</scope>
    <source>
        <strain evidence="8 11">Genessee03</strain>
    </source>
</reference>
<comment type="caution">
    <text evidence="9">The sequence shown here is derived from an EMBL/GenBank/DDBJ whole genome shotgun (WGS) entry which is preliminary data.</text>
</comment>
<reference evidence="9 12" key="3">
    <citation type="submission" date="2018-09" db="EMBL/GenBank/DDBJ databases">
        <title>Draft genome sequences of Legionella taurinensis isolated from water samples.</title>
        <authorList>
            <person name="Chakeri A."/>
            <person name="Allerberger F."/>
            <person name="Kundi M."/>
            <person name="Ruppitsch W."/>
            <person name="Schmid D."/>
        </authorList>
    </citation>
    <scope>NUCLEOTIDE SEQUENCE [LARGE SCALE GENOMIC DNA]</scope>
    <source>
        <strain evidence="9 12">4570-18-6</strain>
    </source>
</reference>
<dbReference type="OrthoDB" id="5295388at2"/>
<keyword evidence="11" id="KW-1185">Reference proteome</keyword>
<feature type="active site" evidence="5">
    <location>
        <position position="39"/>
    </location>
</feature>
<dbReference type="EMBL" id="QFGG01000010">
    <property type="protein sequence ID" value="TID41034.1"/>
    <property type="molecule type" value="Genomic_DNA"/>
</dbReference>
<name>A0A3A5L8R9_9GAMM</name>
<evidence type="ECO:0000313" key="13">
    <source>
        <dbReference type="Proteomes" id="UP000306421"/>
    </source>
</evidence>
<proteinExistence type="inferred from homology"/>
<evidence type="ECO:0000256" key="5">
    <source>
        <dbReference type="PROSITE-ProRule" id="PRU00520"/>
    </source>
</evidence>
<dbReference type="PROSITE" id="PS51160">
    <property type="entry name" value="ACYLPHOSPHATASE_3"/>
    <property type="match status" value="1"/>
</dbReference>
<dbReference type="EC" id="3.6.1.7" evidence="2 5"/>
<dbReference type="PROSITE" id="PS00151">
    <property type="entry name" value="ACYLPHOSPHATASE_2"/>
    <property type="match status" value="1"/>
</dbReference>
<dbReference type="NCBIfam" id="NF011022">
    <property type="entry name" value="PRK14451.1"/>
    <property type="match status" value="1"/>
</dbReference>
<dbReference type="PANTHER" id="PTHR47268">
    <property type="entry name" value="ACYLPHOSPHATASE"/>
    <property type="match status" value="1"/>
</dbReference>
<evidence type="ECO:0000313" key="11">
    <source>
        <dbReference type="Proteomes" id="UP000251035"/>
    </source>
</evidence>
<comment type="catalytic activity">
    <reaction evidence="4 5">
        <text>an acyl phosphate + H2O = a carboxylate + phosphate + H(+)</text>
        <dbReference type="Rhea" id="RHEA:14965"/>
        <dbReference type="ChEBI" id="CHEBI:15377"/>
        <dbReference type="ChEBI" id="CHEBI:15378"/>
        <dbReference type="ChEBI" id="CHEBI:29067"/>
        <dbReference type="ChEBI" id="CHEBI:43474"/>
        <dbReference type="ChEBI" id="CHEBI:59918"/>
        <dbReference type="EC" id="3.6.1.7"/>
    </reaction>
</comment>
<evidence type="ECO:0000313" key="8">
    <source>
        <dbReference type="EMBL" id="PUT45264.1"/>
    </source>
</evidence>
<evidence type="ECO:0000313" key="12">
    <source>
        <dbReference type="Proteomes" id="UP000270757"/>
    </source>
</evidence>
<keyword evidence="5" id="KW-0378">Hydrolase</keyword>
<evidence type="ECO:0000313" key="10">
    <source>
        <dbReference type="EMBL" id="TID41034.1"/>
    </source>
</evidence>
<gene>
    <name evidence="9" type="ORF">D6J04_07935</name>
    <name evidence="8" type="ORF">DB745_13205</name>
    <name evidence="10" type="ORF">DIZ81_11080</name>
</gene>
<feature type="active site" evidence="5">
    <location>
        <position position="21"/>
    </location>
</feature>
<protein>
    <recommendedName>
        <fullName evidence="3 5">acylphosphatase</fullName>
        <ecNumber evidence="2 5">3.6.1.7</ecNumber>
    </recommendedName>
</protein>
<evidence type="ECO:0000256" key="1">
    <source>
        <dbReference type="ARBA" id="ARBA00005614"/>
    </source>
</evidence>
<dbReference type="AlphaFoldDB" id="A0A3A5L8R9"/>
<dbReference type="InterPro" id="IPR001792">
    <property type="entry name" value="Acylphosphatase-like_dom"/>
</dbReference>
<dbReference type="EMBL" id="QZWB01000007">
    <property type="protein sequence ID" value="RJT46948.1"/>
    <property type="molecule type" value="Genomic_DNA"/>
</dbReference>
<evidence type="ECO:0000256" key="4">
    <source>
        <dbReference type="ARBA" id="ARBA00047645"/>
    </source>
</evidence>
<organism evidence="9 12">
    <name type="scientific">Legionella taurinensis</name>
    <dbReference type="NCBI Taxonomy" id="70611"/>
    <lineage>
        <taxon>Bacteria</taxon>
        <taxon>Pseudomonadati</taxon>
        <taxon>Pseudomonadota</taxon>
        <taxon>Gammaproteobacteria</taxon>
        <taxon>Legionellales</taxon>
        <taxon>Legionellaceae</taxon>
        <taxon>Legionella</taxon>
    </lineage>
</organism>
<dbReference type="GeneID" id="48946618"/>
<evidence type="ECO:0000259" key="7">
    <source>
        <dbReference type="PROSITE" id="PS51160"/>
    </source>
</evidence>
<evidence type="ECO:0000256" key="3">
    <source>
        <dbReference type="ARBA" id="ARBA00015991"/>
    </source>
</evidence>
<dbReference type="GO" id="GO:0003998">
    <property type="term" value="F:acylphosphatase activity"/>
    <property type="evidence" value="ECO:0007669"/>
    <property type="project" value="UniProtKB-EC"/>
</dbReference>
<evidence type="ECO:0000313" key="9">
    <source>
        <dbReference type="EMBL" id="RJT46948.1"/>
    </source>
</evidence>
<dbReference type="InterPro" id="IPR020456">
    <property type="entry name" value="Acylphosphatase"/>
</dbReference>
<dbReference type="InterPro" id="IPR036046">
    <property type="entry name" value="Acylphosphatase-like_dom_sf"/>
</dbReference>
<dbReference type="Pfam" id="PF00708">
    <property type="entry name" value="Acylphosphatase"/>
    <property type="match status" value="1"/>
</dbReference>
<dbReference type="SUPFAM" id="SSF54975">
    <property type="entry name" value="Acylphosphatase/BLUF domain-like"/>
    <property type="match status" value="1"/>
</dbReference>
<dbReference type="InterPro" id="IPR017968">
    <property type="entry name" value="Acylphosphatase_CS"/>
</dbReference>
<dbReference type="EMBL" id="QCXM01000016">
    <property type="protein sequence ID" value="PUT45264.1"/>
    <property type="molecule type" value="Genomic_DNA"/>
</dbReference>
<evidence type="ECO:0000256" key="2">
    <source>
        <dbReference type="ARBA" id="ARBA00012150"/>
    </source>
</evidence>
<dbReference type="Proteomes" id="UP000251035">
    <property type="component" value="Unassembled WGS sequence"/>
</dbReference>
<dbReference type="Proteomes" id="UP000306421">
    <property type="component" value="Unassembled WGS sequence"/>
</dbReference>
<comment type="similarity">
    <text evidence="1 6">Belongs to the acylphosphatase family.</text>
</comment>